<sequence length="69" mass="8132">MEDELNPIHKQPHPFDFIAVRDTLEEDILDLQPVMPIARDSSEENVVNAVAKNRLWKEKNIPYEEFLNE</sequence>
<comment type="caution">
    <text evidence="1">The sequence shown here is derived from an EMBL/GenBank/DDBJ whole genome shotgun (WGS) entry which is preliminary data.</text>
</comment>
<feature type="non-terminal residue" evidence="1">
    <location>
        <position position="69"/>
    </location>
</feature>
<organism evidence="1 2">
    <name type="scientific">Larinioides sclopetarius</name>
    <dbReference type="NCBI Taxonomy" id="280406"/>
    <lineage>
        <taxon>Eukaryota</taxon>
        <taxon>Metazoa</taxon>
        <taxon>Ecdysozoa</taxon>
        <taxon>Arthropoda</taxon>
        <taxon>Chelicerata</taxon>
        <taxon>Arachnida</taxon>
        <taxon>Araneae</taxon>
        <taxon>Araneomorphae</taxon>
        <taxon>Entelegynae</taxon>
        <taxon>Araneoidea</taxon>
        <taxon>Araneidae</taxon>
        <taxon>Larinioides</taxon>
    </lineage>
</organism>
<accession>A0AAV1ZG77</accession>
<dbReference type="Proteomes" id="UP001497382">
    <property type="component" value="Unassembled WGS sequence"/>
</dbReference>
<gene>
    <name evidence="1" type="ORF">LARSCL_LOCUS5457</name>
</gene>
<proteinExistence type="predicted"/>
<name>A0AAV1ZG77_9ARAC</name>
<protein>
    <submittedName>
        <fullName evidence="1">Uncharacterized protein</fullName>
    </submittedName>
</protein>
<dbReference type="AlphaFoldDB" id="A0AAV1ZG77"/>
<dbReference type="EMBL" id="CAXIEN010000050">
    <property type="protein sequence ID" value="CAL1270726.1"/>
    <property type="molecule type" value="Genomic_DNA"/>
</dbReference>
<reference evidence="1 2" key="1">
    <citation type="submission" date="2024-04" db="EMBL/GenBank/DDBJ databases">
        <authorList>
            <person name="Rising A."/>
            <person name="Reimegard J."/>
            <person name="Sonavane S."/>
            <person name="Akerstrom W."/>
            <person name="Nylinder S."/>
            <person name="Hedman E."/>
            <person name="Kallberg Y."/>
        </authorList>
    </citation>
    <scope>NUCLEOTIDE SEQUENCE [LARGE SCALE GENOMIC DNA]</scope>
</reference>
<evidence type="ECO:0000313" key="2">
    <source>
        <dbReference type="Proteomes" id="UP001497382"/>
    </source>
</evidence>
<keyword evidence="2" id="KW-1185">Reference proteome</keyword>
<evidence type="ECO:0000313" key="1">
    <source>
        <dbReference type="EMBL" id="CAL1270726.1"/>
    </source>
</evidence>